<proteinExistence type="predicted"/>
<feature type="transmembrane region" description="Helical" evidence="1">
    <location>
        <begin position="7"/>
        <end position="33"/>
    </location>
</feature>
<reference evidence="2" key="1">
    <citation type="submission" date="2019-08" db="EMBL/GenBank/DDBJ databases">
        <authorList>
            <person name="Kucharzyk K."/>
            <person name="Murdoch R.W."/>
            <person name="Higgins S."/>
            <person name="Loffler F."/>
        </authorList>
    </citation>
    <scope>NUCLEOTIDE SEQUENCE</scope>
</reference>
<organism evidence="2">
    <name type="scientific">bioreactor metagenome</name>
    <dbReference type="NCBI Taxonomy" id="1076179"/>
    <lineage>
        <taxon>unclassified sequences</taxon>
        <taxon>metagenomes</taxon>
        <taxon>ecological metagenomes</taxon>
    </lineage>
</organism>
<sequence>MTKGTKTLLFLLLATIGNIALTAVFFLLLLWIYSMSLARILPSSAVVWAMTFSFILAMAGTFFVYRKLLVVLRIKEYLEKKP</sequence>
<dbReference type="EMBL" id="VSSQ01000025">
    <property type="protein sequence ID" value="MPL64517.1"/>
    <property type="molecule type" value="Genomic_DNA"/>
</dbReference>
<evidence type="ECO:0000313" key="2">
    <source>
        <dbReference type="EMBL" id="MPL64517.1"/>
    </source>
</evidence>
<accession>A0A644TDF8</accession>
<evidence type="ECO:0000256" key="1">
    <source>
        <dbReference type="SAM" id="Phobius"/>
    </source>
</evidence>
<keyword evidence="1" id="KW-0472">Membrane</keyword>
<name>A0A644TDF8_9ZZZZ</name>
<keyword evidence="1" id="KW-1133">Transmembrane helix</keyword>
<evidence type="ECO:0008006" key="3">
    <source>
        <dbReference type="Google" id="ProtNLM"/>
    </source>
</evidence>
<protein>
    <recommendedName>
        <fullName evidence="3">Leader peptide processing enzyme</fullName>
    </recommendedName>
</protein>
<dbReference type="AlphaFoldDB" id="A0A644TDF8"/>
<feature type="transmembrane region" description="Helical" evidence="1">
    <location>
        <begin position="45"/>
        <end position="65"/>
    </location>
</feature>
<comment type="caution">
    <text evidence="2">The sequence shown here is derived from an EMBL/GenBank/DDBJ whole genome shotgun (WGS) entry which is preliminary data.</text>
</comment>
<gene>
    <name evidence="2" type="ORF">SDC9_10172</name>
</gene>
<keyword evidence="1" id="KW-0812">Transmembrane</keyword>